<dbReference type="GO" id="GO:0004867">
    <property type="term" value="F:serine-type endopeptidase inhibitor activity"/>
    <property type="evidence" value="ECO:0007669"/>
    <property type="project" value="InterPro"/>
</dbReference>
<dbReference type="PANTHER" id="PTHR11461:SF211">
    <property type="entry name" value="GH10112P-RELATED"/>
    <property type="match status" value="1"/>
</dbReference>
<dbReference type="Pfam" id="PF00079">
    <property type="entry name" value="Serpin"/>
    <property type="match status" value="1"/>
</dbReference>
<dbReference type="InterPro" id="IPR036186">
    <property type="entry name" value="Serpin_sf"/>
</dbReference>
<comment type="similarity">
    <text evidence="1">Belongs to the serpin family.</text>
</comment>
<evidence type="ECO:0000313" key="3">
    <source>
        <dbReference type="Proteomes" id="UP000887565"/>
    </source>
</evidence>
<organism evidence="3 4">
    <name type="scientific">Romanomermis culicivorax</name>
    <name type="common">Nematode worm</name>
    <dbReference type="NCBI Taxonomy" id="13658"/>
    <lineage>
        <taxon>Eukaryota</taxon>
        <taxon>Metazoa</taxon>
        <taxon>Ecdysozoa</taxon>
        <taxon>Nematoda</taxon>
        <taxon>Enoplea</taxon>
        <taxon>Dorylaimia</taxon>
        <taxon>Mermithida</taxon>
        <taxon>Mermithoidea</taxon>
        <taxon>Mermithidae</taxon>
        <taxon>Romanomermis</taxon>
    </lineage>
</organism>
<dbReference type="InterPro" id="IPR023796">
    <property type="entry name" value="Serpin_dom"/>
</dbReference>
<sequence length="119" mass="13402">MMHLTDNKGYYEDQEVQVLELGYFESQVSMTIILPKVKNGLQNVLRGMNGQKLLTLVESVSSKAVIIELPKFKMENSFNLNDALLKLGLSEAFSDNADFSKMTGTRVKISEVVHKSFIK</sequence>
<evidence type="ECO:0000259" key="2">
    <source>
        <dbReference type="Pfam" id="PF00079"/>
    </source>
</evidence>
<accession>A0A915KG88</accession>
<dbReference type="InterPro" id="IPR000215">
    <property type="entry name" value="Serpin_fam"/>
</dbReference>
<proteinExistence type="inferred from homology"/>
<dbReference type="OMA" id="FHFIQIP"/>
<dbReference type="AlphaFoldDB" id="A0A915KG88"/>
<evidence type="ECO:0000313" key="4">
    <source>
        <dbReference type="WBParaSite" id="nRc.2.0.1.t37400-RA"/>
    </source>
</evidence>
<dbReference type="Gene3D" id="2.30.39.10">
    <property type="entry name" value="Alpha-1-antitrypsin, domain 1"/>
    <property type="match status" value="1"/>
</dbReference>
<dbReference type="Gene3D" id="3.30.497.10">
    <property type="entry name" value="Antithrombin, subunit I, domain 2"/>
    <property type="match status" value="1"/>
</dbReference>
<dbReference type="InterPro" id="IPR042185">
    <property type="entry name" value="Serpin_sf_2"/>
</dbReference>
<keyword evidence="3" id="KW-1185">Reference proteome</keyword>
<protein>
    <submittedName>
        <fullName evidence="4">Serpin domain-containing protein</fullName>
    </submittedName>
</protein>
<dbReference type="Proteomes" id="UP000887565">
    <property type="component" value="Unplaced"/>
</dbReference>
<dbReference type="WBParaSite" id="nRc.2.0.1.t37400-RA">
    <property type="protein sequence ID" value="nRc.2.0.1.t37400-RA"/>
    <property type="gene ID" value="nRc.2.0.1.g37400"/>
</dbReference>
<name>A0A915KG88_ROMCU</name>
<dbReference type="SUPFAM" id="SSF56574">
    <property type="entry name" value="Serpins"/>
    <property type="match status" value="1"/>
</dbReference>
<dbReference type="InterPro" id="IPR042178">
    <property type="entry name" value="Serpin_sf_1"/>
</dbReference>
<feature type="domain" description="Serpin" evidence="2">
    <location>
        <begin position="1"/>
        <end position="119"/>
    </location>
</feature>
<dbReference type="GO" id="GO:0005615">
    <property type="term" value="C:extracellular space"/>
    <property type="evidence" value="ECO:0007669"/>
    <property type="project" value="InterPro"/>
</dbReference>
<reference evidence="4" key="1">
    <citation type="submission" date="2022-11" db="UniProtKB">
        <authorList>
            <consortium name="WormBaseParasite"/>
        </authorList>
    </citation>
    <scope>IDENTIFICATION</scope>
</reference>
<evidence type="ECO:0000256" key="1">
    <source>
        <dbReference type="ARBA" id="ARBA00009500"/>
    </source>
</evidence>
<dbReference type="PANTHER" id="PTHR11461">
    <property type="entry name" value="SERINE PROTEASE INHIBITOR, SERPIN"/>
    <property type="match status" value="1"/>
</dbReference>